<dbReference type="Gene3D" id="3.40.50.300">
    <property type="entry name" value="P-loop containing nucleotide triphosphate hydrolases"/>
    <property type="match status" value="1"/>
</dbReference>
<dbReference type="OrthoDB" id="443402at2759"/>
<name>A0A9P4LHY6_9PLEO</name>
<evidence type="ECO:0000313" key="4">
    <source>
        <dbReference type="EMBL" id="KAF2025695.1"/>
    </source>
</evidence>
<accession>A0A9P4LHY6</accession>
<sequence>MEAVAALGIAGNTVQFLDFASKLCVTSFEIYRNADGASASNSQAKLLLQSFVDTIDQVSNDLSQYFNALGAASTKALQQNDAQTALIISDCQSIAKDLSSRYEKLKASSKPGKWKSFAIGLKCVWKKNELEELQKRLKKLRDELEWRIMISLREGLNLLASRQEDQFRDLQASVVAKLTVVIRDQISDLPRWPDHVDDAMQHLRAVVHANPTPGLQHESQAGVVTTCSLPVRTLPKPAPQSFADEYAEDCAAKLAEIEEDRWKSLHFHMMDDREEQIATAELRTFEWILEPPQDKVNKWSNFIEWLETGESIYWINGKAGAGKSTIMKYLNNHPKIKTALKKWAADTPLVTATFYFWYNGNALQKTQEGLLRSLLYQALNNHRELIPVVLKGAFDVPKDDLITFWTLPRLKVAFKRLVEQQDVPLRICLFVDGLDEYAGDLAEITKIFQDAAKFKHVKLCVSSRPLIVFDRAFKFCPGLMLQHLTFDDVQIYVRRRFNSDDRFQELEVEEPGLGPHLALQVVLKASGVFLWVKLVVHSLLEGIQNFDRGVDLERRLHDLPYDLHDLYRHMLDRVKPVWYLEQGFRLLLLVRSSHTPITLLRLAFTELPLAEADGDLWDLTIERQTPLCRSMAGRIKSRCLGLLEVVESSEARNTDVQVQFLHKSVADFIDTPEMKIKMQKCLGSFGRSRARMLILQAIFTELKTTWSRLDEDDFGDEGELKRKAFFDEVHPRNVEAHAYANLLADEDNIPRNQNSLLDAIDWVTDDLWNTVTFRHAGENWRTAPRLMDVRTPAPKHEDLMSLVSFAKMPKGTVEYIPWKLPEESEQDDLLEVGTKFDAYGRLKLQYRDREQDADCQKRHEQLASVP</sequence>
<dbReference type="InterPro" id="IPR056693">
    <property type="entry name" value="DUF7791"/>
</dbReference>
<dbReference type="EMBL" id="ML978259">
    <property type="protein sequence ID" value="KAF2025695.1"/>
    <property type="molecule type" value="Genomic_DNA"/>
</dbReference>
<dbReference type="PANTHER" id="PTHR10039:SF5">
    <property type="entry name" value="NACHT DOMAIN-CONTAINING PROTEIN"/>
    <property type="match status" value="1"/>
</dbReference>
<feature type="domain" description="Nephrocystin 3-like N-terminal" evidence="2">
    <location>
        <begin position="300"/>
        <end position="464"/>
    </location>
</feature>
<comment type="caution">
    <text evidence="4">The sequence shown here is derived from an EMBL/GenBank/DDBJ whole genome shotgun (WGS) entry which is preliminary data.</text>
</comment>
<proteinExistence type="predicted"/>
<keyword evidence="1" id="KW-0677">Repeat</keyword>
<keyword evidence="5" id="KW-1185">Reference proteome</keyword>
<evidence type="ECO:0000313" key="5">
    <source>
        <dbReference type="Proteomes" id="UP000799777"/>
    </source>
</evidence>
<evidence type="ECO:0000259" key="2">
    <source>
        <dbReference type="Pfam" id="PF24883"/>
    </source>
</evidence>
<dbReference type="AlphaFoldDB" id="A0A9P4LHY6"/>
<dbReference type="InterPro" id="IPR056884">
    <property type="entry name" value="NPHP3-like_N"/>
</dbReference>
<gene>
    <name evidence="4" type="ORF">EK21DRAFT_116550</name>
</gene>
<evidence type="ECO:0000256" key="1">
    <source>
        <dbReference type="ARBA" id="ARBA00022737"/>
    </source>
</evidence>
<evidence type="ECO:0008006" key="6">
    <source>
        <dbReference type="Google" id="ProtNLM"/>
    </source>
</evidence>
<protein>
    <recommendedName>
        <fullName evidence="6">NACHT domain-containing protein</fullName>
    </recommendedName>
</protein>
<dbReference type="SUPFAM" id="SSF52540">
    <property type="entry name" value="P-loop containing nucleoside triphosphate hydrolases"/>
    <property type="match status" value="1"/>
</dbReference>
<organism evidence="4 5">
    <name type="scientific">Setomelanomma holmii</name>
    <dbReference type="NCBI Taxonomy" id="210430"/>
    <lineage>
        <taxon>Eukaryota</taxon>
        <taxon>Fungi</taxon>
        <taxon>Dikarya</taxon>
        <taxon>Ascomycota</taxon>
        <taxon>Pezizomycotina</taxon>
        <taxon>Dothideomycetes</taxon>
        <taxon>Pleosporomycetidae</taxon>
        <taxon>Pleosporales</taxon>
        <taxon>Pleosporineae</taxon>
        <taxon>Phaeosphaeriaceae</taxon>
        <taxon>Setomelanomma</taxon>
    </lineage>
</organism>
<feature type="domain" description="DUF7791" evidence="3">
    <location>
        <begin position="584"/>
        <end position="705"/>
    </location>
</feature>
<dbReference type="PANTHER" id="PTHR10039">
    <property type="entry name" value="AMELOGENIN"/>
    <property type="match status" value="1"/>
</dbReference>
<dbReference type="Proteomes" id="UP000799777">
    <property type="component" value="Unassembled WGS sequence"/>
</dbReference>
<evidence type="ECO:0000259" key="3">
    <source>
        <dbReference type="Pfam" id="PF25053"/>
    </source>
</evidence>
<dbReference type="Pfam" id="PF24883">
    <property type="entry name" value="NPHP3_N"/>
    <property type="match status" value="1"/>
</dbReference>
<reference evidence="4" key="1">
    <citation type="journal article" date="2020" name="Stud. Mycol.">
        <title>101 Dothideomycetes genomes: a test case for predicting lifestyles and emergence of pathogens.</title>
        <authorList>
            <person name="Haridas S."/>
            <person name="Albert R."/>
            <person name="Binder M."/>
            <person name="Bloem J."/>
            <person name="Labutti K."/>
            <person name="Salamov A."/>
            <person name="Andreopoulos B."/>
            <person name="Baker S."/>
            <person name="Barry K."/>
            <person name="Bills G."/>
            <person name="Bluhm B."/>
            <person name="Cannon C."/>
            <person name="Castanera R."/>
            <person name="Culley D."/>
            <person name="Daum C."/>
            <person name="Ezra D."/>
            <person name="Gonzalez J."/>
            <person name="Henrissat B."/>
            <person name="Kuo A."/>
            <person name="Liang C."/>
            <person name="Lipzen A."/>
            <person name="Lutzoni F."/>
            <person name="Magnuson J."/>
            <person name="Mondo S."/>
            <person name="Nolan M."/>
            <person name="Ohm R."/>
            <person name="Pangilinan J."/>
            <person name="Park H.-J."/>
            <person name="Ramirez L."/>
            <person name="Alfaro M."/>
            <person name="Sun H."/>
            <person name="Tritt A."/>
            <person name="Yoshinaga Y."/>
            <person name="Zwiers L.-H."/>
            <person name="Turgeon B."/>
            <person name="Goodwin S."/>
            <person name="Spatafora J."/>
            <person name="Crous P."/>
            <person name="Grigoriev I."/>
        </authorList>
    </citation>
    <scope>NUCLEOTIDE SEQUENCE</scope>
    <source>
        <strain evidence="4">CBS 110217</strain>
    </source>
</reference>
<dbReference type="InterPro" id="IPR027417">
    <property type="entry name" value="P-loop_NTPase"/>
</dbReference>
<dbReference type="Pfam" id="PF25053">
    <property type="entry name" value="DUF7791"/>
    <property type="match status" value="1"/>
</dbReference>